<evidence type="ECO:0000313" key="2">
    <source>
        <dbReference type="EMBL" id="DAD25073.1"/>
    </source>
</evidence>
<proteinExistence type="predicted"/>
<accession>A0A822XZC0</accession>
<organism evidence="2 3">
    <name type="scientific">Nelumbo nucifera</name>
    <name type="common">Sacred lotus</name>
    <dbReference type="NCBI Taxonomy" id="4432"/>
    <lineage>
        <taxon>Eukaryota</taxon>
        <taxon>Viridiplantae</taxon>
        <taxon>Streptophyta</taxon>
        <taxon>Embryophyta</taxon>
        <taxon>Tracheophyta</taxon>
        <taxon>Spermatophyta</taxon>
        <taxon>Magnoliopsida</taxon>
        <taxon>Proteales</taxon>
        <taxon>Nelumbonaceae</taxon>
        <taxon>Nelumbo</taxon>
    </lineage>
</organism>
<dbReference type="Proteomes" id="UP000607653">
    <property type="component" value="Unassembled WGS sequence"/>
</dbReference>
<dbReference type="EMBL" id="DUZY01000001">
    <property type="protein sequence ID" value="DAD25073.1"/>
    <property type="molecule type" value="Genomic_DNA"/>
</dbReference>
<protein>
    <submittedName>
        <fullName evidence="2">Uncharacterized protein</fullName>
    </submittedName>
</protein>
<comment type="caution">
    <text evidence="2">The sequence shown here is derived from an EMBL/GenBank/DDBJ whole genome shotgun (WGS) entry which is preliminary data.</text>
</comment>
<feature type="transmembrane region" description="Helical" evidence="1">
    <location>
        <begin position="17"/>
        <end position="43"/>
    </location>
</feature>
<keyword evidence="1" id="KW-0812">Transmembrane</keyword>
<reference evidence="2 3" key="1">
    <citation type="journal article" date="2020" name="Mol. Biol. Evol.">
        <title>Distinct Expression and Methylation Patterns for Genes with Different Fates following a Single Whole-Genome Duplication in Flowering Plants.</title>
        <authorList>
            <person name="Shi T."/>
            <person name="Rahmani R.S."/>
            <person name="Gugger P.F."/>
            <person name="Wang M."/>
            <person name="Li H."/>
            <person name="Zhang Y."/>
            <person name="Li Z."/>
            <person name="Wang Q."/>
            <person name="Van de Peer Y."/>
            <person name="Marchal K."/>
            <person name="Chen J."/>
        </authorList>
    </citation>
    <scope>NUCLEOTIDE SEQUENCE [LARGE SCALE GENOMIC DNA]</scope>
    <source>
        <tissue evidence="2">Leaf</tissue>
    </source>
</reference>
<keyword evidence="1" id="KW-0472">Membrane</keyword>
<gene>
    <name evidence="2" type="ORF">HUJ06_026537</name>
</gene>
<sequence>MADEAKKSNSNAKGGKLLLYDVFVCSLSFVFLVIAVLISVSLYPGGKKKEVKKETGLGLSNKKDDNFGEWYSEVSIHV</sequence>
<dbReference type="AlphaFoldDB" id="A0A822XZC0"/>
<keyword evidence="3" id="KW-1185">Reference proteome</keyword>
<name>A0A822XZC0_NELNU</name>
<evidence type="ECO:0000313" key="3">
    <source>
        <dbReference type="Proteomes" id="UP000607653"/>
    </source>
</evidence>
<keyword evidence="1" id="KW-1133">Transmembrane helix</keyword>
<evidence type="ECO:0000256" key="1">
    <source>
        <dbReference type="SAM" id="Phobius"/>
    </source>
</evidence>